<dbReference type="GO" id="GO:0003729">
    <property type="term" value="F:mRNA binding"/>
    <property type="evidence" value="ECO:0007669"/>
    <property type="project" value="TreeGrafter"/>
</dbReference>
<keyword evidence="1 2" id="KW-0694">RNA-binding</keyword>
<feature type="compositionally biased region" description="Basic and acidic residues" evidence="3">
    <location>
        <begin position="195"/>
        <end position="206"/>
    </location>
</feature>
<dbReference type="EMBL" id="CM008052">
    <property type="protein sequence ID" value="PAN40799.1"/>
    <property type="molecule type" value="Genomic_DNA"/>
</dbReference>
<feature type="domain" description="RRM" evidence="4">
    <location>
        <begin position="532"/>
        <end position="602"/>
    </location>
</feature>
<dbReference type="PANTHER" id="PTHR48025">
    <property type="entry name" value="OS02G0815200 PROTEIN"/>
    <property type="match status" value="1"/>
</dbReference>
<reference evidence="5" key="1">
    <citation type="submission" date="2018-04" db="EMBL/GenBank/DDBJ databases">
        <title>WGS assembly of Panicum hallii.</title>
        <authorList>
            <person name="Lovell J."/>
            <person name="Jenkins J."/>
            <person name="Lowry D."/>
            <person name="Mamidi S."/>
            <person name="Sreedasyam A."/>
            <person name="Weng X."/>
            <person name="Barry K."/>
            <person name="Bonette J."/>
            <person name="Campitelli B."/>
            <person name="Daum C."/>
            <person name="Gordon S."/>
            <person name="Gould B."/>
            <person name="Lipzen A."/>
            <person name="Macqueen A."/>
            <person name="Palacio-Mejia J."/>
            <person name="Plott C."/>
            <person name="Shakirov E."/>
            <person name="Shu S."/>
            <person name="Yoshinaga Y."/>
            <person name="Zane M."/>
            <person name="Rokhsar D."/>
            <person name="Grimwood J."/>
            <person name="Schmutz J."/>
            <person name="Juenger T."/>
        </authorList>
    </citation>
    <scope>NUCLEOTIDE SEQUENCE [LARGE SCALE GENOMIC DNA]</scope>
    <source>
        <strain evidence="5">FIL2</strain>
    </source>
</reference>
<feature type="domain" description="RRM" evidence="4">
    <location>
        <begin position="626"/>
        <end position="698"/>
    </location>
</feature>
<dbReference type="SMART" id="SM00361">
    <property type="entry name" value="RRM_1"/>
    <property type="match status" value="3"/>
</dbReference>
<evidence type="ECO:0000259" key="4">
    <source>
        <dbReference type="PROSITE" id="PS50102"/>
    </source>
</evidence>
<dbReference type="InterPro" id="IPR035979">
    <property type="entry name" value="RBD_domain_sf"/>
</dbReference>
<proteinExistence type="predicted"/>
<evidence type="ECO:0000256" key="2">
    <source>
        <dbReference type="PROSITE-ProRule" id="PRU00176"/>
    </source>
</evidence>
<protein>
    <recommendedName>
        <fullName evidence="4">RRM domain-containing protein</fullName>
    </recommendedName>
</protein>
<feature type="domain" description="RRM" evidence="4">
    <location>
        <begin position="327"/>
        <end position="405"/>
    </location>
</feature>
<name>A0A2S3IBQ7_9POAL</name>
<dbReference type="AlphaFoldDB" id="A0A2S3IBQ7"/>
<dbReference type="FunFam" id="3.30.70.330:FF:000501">
    <property type="entry name" value="Os04g0682400 protein"/>
    <property type="match status" value="1"/>
</dbReference>
<feature type="domain" description="RRM" evidence="4">
    <location>
        <begin position="429"/>
        <end position="506"/>
    </location>
</feature>
<accession>A0A2S3IBQ7</accession>
<dbReference type="PROSITE" id="PS50102">
    <property type="entry name" value="RRM"/>
    <property type="match status" value="6"/>
</dbReference>
<dbReference type="SUPFAM" id="SSF54928">
    <property type="entry name" value="RNA-binding domain, RBD"/>
    <property type="match status" value="4"/>
</dbReference>
<dbReference type="PANTHER" id="PTHR48025:SF3">
    <property type="entry name" value="31 KDA RIBONUCLEOPROTEIN, CHLOROPLASTIC-RELATED"/>
    <property type="match status" value="1"/>
</dbReference>
<feature type="compositionally biased region" description="Polar residues" evidence="3">
    <location>
        <begin position="850"/>
        <end position="868"/>
    </location>
</feature>
<gene>
    <name evidence="5" type="ORF">PAHAL_7G341600</name>
</gene>
<dbReference type="Proteomes" id="UP000243499">
    <property type="component" value="Chromosome 7"/>
</dbReference>
<feature type="region of interest" description="Disordered" evidence="3">
    <location>
        <begin position="1"/>
        <end position="45"/>
    </location>
</feature>
<dbReference type="InterPro" id="IPR000504">
    <property type="entry name" value="RRM_dom"/>
</dbReference>
<dbReference type="Gene3D" id="3.30.70.330">
    <property type="match status" value="6"/>
</dbReference>
<dbReference type="CDD" id="cd00590">
    <property type="entry name" value="RRM_SF"/>
    <property type="match status" value="2"/>
</dbReference>
<evidence type="ECO:0000313" key="5">
    <source>
        <dbReference type="EMBL" id="PAN40799.1"/>
    </source>
</evidence>
<evidence type="ECO:0000256" key="1">
    <source>
        <dbReference type="ARBA" id="ARBA00022884"/>
    </source>
</evidence>
<evidence type="ECO:0000256" key="3">
    <source>
        <dbReference type="SAM" id="MobiDB-lite"/>
    </source>
</evidence>
<dbReference type="Pfam" id="PF00076">
    <property type="entry name" value="RRM_1"/>
    <property type="match status" value="6"/>
</dbReference>
<feature type="compositionally biased region" description="Acidic residues" evidence="3">
    <location>
        <begin position="25"/>
        <end position="45"/>
    </location>
</feature>
<feature type="region of interest" description="Disordered" evidence="3">
    <location>
        <begin position="302"/>
        <end position="325"/>
    </location>
</feature>
<dbReference type="SMART" id="SM00360">
    <property type="entry name" value="RRM"/>
    <property type="match status" value="6"/>
</dbReference>
<feature type="region of interest" description="Disordered" evidence="3">
    <location>
        <begin position="195"/>
        <end position="220"/>
    </location>
</feature>
<dbReference type="InterPro" id="IPR050502">
    <property type="entry name" value="Euk_RNA-bind_prot"/>
</dbReference>
<feature type="compositionally biased region" description="Low complexity" evidence="3">
    <location>
        <begin position="869"/>
        <end position="882"/>
    </location>
</feature>
<dbReference type="InterPro" id="IPR012677">
    <property type="entry name" value="Nucleotide-bd_a/b_plait_sf"/>
</dbReference>
<dbReference type="Gramene" id="PAN40799">
    <property type="protein sequence ID" value="PAN40799"/>
    <property type="gene ID" value="PAHAL_7G341600"/>
</dbReference>
<feature type="domain" description="RRM" evidence="4">
    <location>
        <begin position="223"/>
        <end position="301"/>
    </location>
</feature>
<feature type="region of interest" description="Disordered" evidence="3">
    <location>
        <begin position="850"/>
        <end position="882"/>
    </location>
</feature>
<dbReference type="InterPro" id="IPR003954">
    <property type="entry name" value="RRM_euk-type"/>
</dbReference>
<feature type="domain" description="RRM" evidence="4">
    <location>
        <begin position="715"/>
        <end position="793"/>
    </location>
</feature>
<organism evidence="5">
    <name type="scientific">Panicum hallii</name>
    <dbReference type="NCBI Taxonomy" id="206008"/>
    <lineage>
        <taxon>Eukaryota</taxon>
        <taxon>Viridiplantae</taxon>
        <taxon>Streptophyta</taxon>
        <taxon>Embryophyta</taxon>
        <taxon>Tracheophyta</taxon>
        <taxon>Spermatophyta</taxon>
        <taxon>Magnoliopsida</taxon>
        <taxon>Liliopsida</taxon>
        <taxon>Poales</taxon>
        <taxon>Poaceae</taxon>
        <taxon>PACMAD clade</taxon>
        <taxon>Panicoideae</taxon>
        <taxon>Panicodae</taxon>
        <taxon>Paniceae</taxon>
        <taxon>Panicinae</taxon>
        <taxon>Panicum</taxon>
        <taxon>Panicum sect. Panicum</taxon>
    </lineage>
</organism>
<sequence>MGKSGLIGRLQESDSMSAAAGHEEGSEEEEPYEYEFYGDDDDEPQDVEHCDGTALPEDEEPFKLELCSDEGSGKCGSSHPEPCINLVLDGNNIGRKQLYESKPCHGLMADEDEFVEKKSNYLHPLKQGQSKKELKQVLRHSNSVQKEVSVAKEKETMPFKKRLSVKFAADVSCYTYSTESFAAATIEKRKAQSDDQDKHLCKRQEHSFSSPHDGGKLKEGGGTNLFVGNLPPSVASHKLIELFLPFGRIVRSRVADDCFTGVSKGYGFVEYSDPCYAAEAIKRMNGRMIEGKMLEVRVADASSSGSNPSVHAVSETAHQPTKETDTSKLYVRNLPLLMNKDKLLELFVPYGQVTSAKVAMDYTTGLSKGYGFVKFSDAHDAALAVMQLNGRLVEGKKIEVLVSVMPLRPSSSPVESHAENRTLREIDMSNLYVYNLPSSMSTAKLVELFLPFGKITHARVVEQTNNSSKGYGFVKFSDSHCAAEAVALMNGALIEGETILVRVAGLSPSESSSVSQHPPHSVTNVSPEIKKCRLYVTNLPQSITADKLVRLFIPFGQIDRVVMKVEYSLVLYADTNSATKAVQLMDGYMIEGKRLVVKGSEPCPVNAVDSGCSQSGSKLVKEIDMANLYVGRVPSAVACDQLVQLFCPYGEIVQAKKFDIPGYGMIRYADASAAAAAIQHLDGYQIGGSTLAVRVAGLPAESDAATNAHKEIDMTNLYVCHLPPYVTTEHLIELFLPCGQITRAKVVVDKFTGVSKGFGFVKFADAYSAAVAITHMNGYPLEGYVLSVRIAGVQLGDMVSDMAHFYSYFTSPDLSRMAVGIPASHWPYYYGESAYTPYYYGESSYNTPTVYQGQGTESGTAADQTSQLEGPPGSEPVGSSSVSHTVVSDRSQLEGWICPPGIEPHAVVTKDASVWTGPPGFEPPAIAKKDATVWTGPPGFEPHAVHKKDAPVMNPSQACSKVLLAHSDGSKKESSVV</sequence>